<dbReference type="PANTHER" id="PTHR22748">
    <property type="entry name" value="AP ENDONUCLEASE"/>
    <property type="match status" value="1"/>
</dbReference>
<evidence type="ECO:0000256" key="7">
    <source>
        <dbReference type="PIRSR" id="PIRSR604808-3"/>
    </source>
</evidence>
<keyword evidence="9" id="KW-1133">Transmembrane helix</keyword>
<dbReference type="GO" id="GO:0008081">
    <property type="term" value="F:phosphoric diester hydrolase activity"/>
    <property type="evidence" value="ECO:0007669"/>
    <property type="project" value="TreeGrafter"/>
</dbReference>
<keyword evidence="9" id="KW-0812">Transmembrane</keyword>
<evidence type="ECO:0000256" key="3">
    <source>
        <dbReference type="ARBA" id="ARBA00022801"/>
    </source>
</evidence>
<comment type="caution">
    <text evidence="11">The sequence shown here is derived from an EMBL/GenBank/DDBJ whole genome shotgun (WGS) entry which is preliminary data.</text>
</comment>
<feature type="active site" description="Proton acceptor" evidence="5">
    <location>
        <position position="369"/>
    </location>
</feature>
<evidence type="ECO:0000256" key="4">
    <source>
        <dbReference type="ARBA" id="ARBA00022842"/>
    </source>
</evidence>
<evidence type="ECO:0000256" key="5">
    <source>
        <dbReference type="PIRSR" id="PIRSR604808-1"/>
    </source>
</evidence>
<feature type="active site" description="Proton donor/acceptor" evidence="5">
    <location>
        <position position="280"/>
    </location>
</feature>
<dbReference type="EMBL" id="JAACJJ010000028">
    <property type="protein sequence ID" value="KAF5320844.1"/>
    <property type="molecule type" value="Genomic_DNA"/>
</dbReference>
<dbReference type="InterPro" id="IPR036691">
    <property type="entry name" value="Endo/exonu/phosph_ase_sf"/>
</dbReference>
<evidence type="ECO:0000256" key="2">
    <source>
        <dbReference type="ARBA" id="ARBA00022723"/>
    </source>
</evidence>
<dbReference type="Proteomes" id="UP000567179">
    <property type="component" value="Unassembled WGS sequence"/>
</dbReference>
<protein>
    <recommendedName>
        <fullName evidence="10">Endonuclease/exonuclease/phosphatase domain-containing protein</fullName>
    </recommendedName>
</protein>
<comment type="similarity">
    <text evidence="1">Belongs to the DNA repair enzymes AP/ExoA family.</text>
</comment>
<dbReference type="AlphaFoldDB" id="A0A8H5BCT5"/>
<keyword evidence="9" id="KW-0472">Membrane</keyword>
<sequence length="428" mass="47467">MSTTNLSLAGNSVSAARTGTSGPPAGIEWSQTAPSLGLAPEDNPRGTADGTPPIGTRRPFPSLQGNARSHSTQSSTTLEDGSGQHPNGAAPHRPQMPGTPNGQGNNAPRNQIQNEPHLYHKTSKSVRANIKIATQNMRGTTGPTTKAKWKDLNTCFKNNAIGLAAVQETHYINDSDLQNLNNIAGYRIHVFHCGDPERPNQAGVAIVLNKYLTKWREAEAESLIPGRAMRLTLPWLDNETLHVLAVYAPNRIAHNAKFWQDLRTIWTDRNLPKPDILLGDFNLTEAAIDREPAHFTHNSAHQELADLKTTLGVVDAWRLDFPSETPTFTWEKLPNRETKSRIDRIYLSHDLHPFTFEWNTSHTEVNTDHKMVSTRISKATAPAIGKGRWCIPPGLLKDRAVINLYRGPLLVHGNTIFYILFNLLFLKI</sequence>
<reference evidence="11 12" key="1">
    <citation type="journal article" date="2020" name="ISME J.">
        <title>Uncovering the hidden diversity of litter-decomposition mechanisms in mushroom-forming fungi.</title>
        <authorList>
            <person name="Floudas D."/>
            <person name="Bentzer J."/>
            <person name="Ahren D."/>
            <person name="Johansson T."/>
            <person name="Persson P."/>
            <person name="Tunlid A."/>
        </authorList>
    </citation>
    <scope>NUCLEOTIDE SEQUENCE [LARGE SCALE GENOMIC DNA]</scope>
    <source>
        <strain evidence="11 12">CBS 101986</strain>
    </source>
</reference>
<dbReference type="GO" id="GO:0006284">
    <property type="term" value="P:base-excision repair"/>
    <property type="evidence" value="ECO:0007669"/>
    <property type="project" value="TreeGrafter"/>
</dbReference>
<name>A0A8H5BCT5_9AGAR</name>
<evidence type="ECO:0000313" key="11">
    <source>
        <dbReference type="EMBL" id="KAF5320844.1"/>
    </source>
</evidence>
<keyword evidence="12" id="KW-1185">Reference proteome</keyword>
<keyword evidence="3" id="KW-0378">Hydrolase</keyword>
<feature type="compositionally biased region" description="Polar residues" evidence="8">
    <location>
        <begin position="63"/>
        <end position="79"/>
    </location>
</feature>
<feature type="binding site" evidence="6">
    <location>
        <position position="282"/>
    </location>
    <ligand>
        <name>Mg(2+)</name>
        <dbReference type="ChEBI" id="CHEBI:18420"/>
        <label>1</label>
    </ligand>
</feature>
<dbReference type="PANTHER" id="PTHR22748:SF6">
    <property type="entry name" value="DNA-(APURINIC OR APYRIMIDINIC SITE) ENDONUCLEASE"/>
    <property type="match status" value="1"/>
</dbReference>
<gene>
    <name evidence="11" type="ORF">D9619_000263</name>
</gene>
<dbReference type="Pfam" id="PF03372">
    <property type="entry name" value="Exo_endo_phos"/>
    <property type="match status" value="1"/>
</dbReference>
<comment type="cofactor">
    <cofactor evidence="6">
        <name>Mg(2+)</name>
        <dbReference type="ChEBI" id="CHEBI:18420"/>
    </cofactor>
    <cofactor evidence="6">
        <name>Mn(2+)</name>
        <dbReference type="ChEBI" id="CHEBI:29035"/>
    </cofactor>
    <text evidence="6">Probably binds two magnesium or manganese ions per subunit.</text>
</comment>
<feature type="site" description="Interaction with DNA substrate" evidence="7">
    <location>
        <position position="369"/>
    </location>
</feature>
<feature type="binding site" evidence="6">
    <location>
        <position position="136"/>
    </location>
    <ligand>
        <name>Mg(2+)</name>
        <dbReference type="ChEBI" id="CHEBI:18420"/>
        <label>1</label>
    </ligand>
</feature>
<dbReference type="SUPFAM" id="SSF56219">
    <property type="entry name" value="DNase I-like"/>
    <property type="match status" value="1"/>
</dbReference>
<dbReference type="GO" id="GO:0008311">
    <property type="term" value="F:double-stranded DNA 3'-5' DNA exonuclease activity"/>
    <property type="evidence" value="ECO:0007669"/>
    <property type="project" value="TreeGrafter"/>
</dbReference>
<dbReference type="OrthoDB" id="416119at2759"/>
<evidence type="ECO:0000259" key="10">
    <source>
        <dbReference type="Pfam" id="PF03372"/>
    </source>
</evidence>
<feature type="site" description="Important for catalytic activity" evidence="7">
    <location>
        <position position="343"/>
    </location>
</feature>
<feature type="binding site" evidence="6">
    <location>
        <position position="168"/>
    </location>
    <ligand>
        <name>Mg(2+)</name>
        <dbReference type="ChEBI" id="CHEBI:18420"/>
        <label>1</label>
    </ligand>
</feature>
<feature type="binding site" evidence="6">
    <location>
        <position position="368"/>
    </location>
    <ligand>
        <name>Mg(2+)</name>
        <dbReference type="ChEBI" id="CHEBI:18420"/>
        <label>1</label>
    </ligand>
</feature>
<dbReference type="GO" id="GO:0005634">
    <property type="term" value="C:nucleus"/>
    <property type="evidence" value="ECO:0007669"/>
    <property type="project" value="TreeGrafter"/>
</dbReference>
<feature type="binding site" evidence="6">
    <location>
        <position position="369"/>
    </location>
    <ligand>
        <name>Mg(2+)</name>
        <dbReference type="ChEBI" id="CHEBI:18420"/>
        <label>1</label>
    </ligand>
</feature>
<keyword evidence="4 6" id="KW-0460">Magnesium</keyword>
<feature type="region of interest" description="Disordered" evidence="8">
    <location>
        <begin position="1"/>
        <end position="112"/>
    </location>
</feature>
<feature type="domain" description="Endonuclease/exonuclease/phosphatase" evidence="10">
    <location>
        <begin position="164"/>
        <end position="356"/>
    </location>
</feature>
<evidence type="ECO:0000256" key="6">
    <source>
        <dbReference type="PIRSR" id="PIRSR604808-2"/>
    </source>
</evidence>
<proteinExistence type="inferred from homology"/>
<accession>A0A8H5BCT5</accession>
<feature type="binding site" evidence="6">
    <location>
        <position position="280"/>
    </location>
    <ligand>
        <name>Mg(2+)</name>
        <dbReference type="ChEBI" id="CHEBI:18420"/>
        <label>1</label>
    </ligand>
</feature>
<feature type="compositionally biased region" description="Polar residues" evidence="8">
    <location>
        <begin position="98"/>
        <end position="112"/>
    </location>
</feature>
<keyword evidence="2 6" id="KW-0479">Metal-binding</keyword>
<feature type="site" description="Transition state stabilizer" evidence="7">
    <location>
        <position position="282"/>
    </location>
</feature>
<keyword evidence="6" id="KW-0464">Manganese</keyword>
<evidence type="ECO:0000256" key="1">
    <source>
        <dbReference type="ARBA" id="ARBA00007092"/>
    </source>
</evidence>
<dbReference type="GO" id="GO:0003906">
    <property type="term" value="F:DNA-(apurinic or apyrimidinic site) endonuclease activity"/>
    <property type="evidence" value="ECO:0007669"/>
    <property type="project" value="TreeGrafter"/>
</dbReference>
<dbReference type="GO" id="GO:0046872">
    <property type="term" value="F:metal ion binding"/>
    <property type="evidence" value="ECO:0007669"/>
    <property type="project" value="UniProtKB-KW"/>
</dbReference>
<evidence type="ECO:0000313" key="12">
    <source>
        <dbReference type="Proteomes" id="UP000567179"/>
    </source>
</evidence>
<dbReference type="InterPro" id="IPR005135">
    <property type="entry name" value="Endo/exonuclease/phosphatase"/>
</dbReference>
<feature type="compositionally biased region" description="Polar residues" evidence="8">
    <location>
        <begin position="1"/>
        <end position="21"/>
    </location>
</feature>
<dbReference type="Gene3D" id="3.60.10.10">
    <property type="entry name" value="Endonuclease/exonuclease/phosphatase"/>
    <property type="match status" value="1"/>
</dbReference>
<evidence type="ECO:0000256" key="8">
    <source>
        <dbReference type="SAM" id="MobiDB-lite"/>
    </source>
</evidence>
<evidence type="ECO:0000256" key="9">
    <source>
        <dbReference type="SAM" id="Phobius"/>
    </source>
</evidence>
<organism evidence="11 12">
    <name type="scientific">Psilocybe cf. subviscida</name>
    <dbReference type="NCBI Taxonomy" id="2480587"/>
    <lineage>
        <taxon>Eukaryota</taxon>
        <taxon>Fungi</taxon>
        <taxon>Dikarya</taxon>
        <taxon>Basidiomycota</taxon>
        <taxon>Agaricomycotina</taxon>
        <taxon>Agaricomycetes</taxon>
        <taxon>Agaricomycetidae</taxon>
        <taxon>Agaricales</taxon>
        <taxon>Agaricineae</taxon>
        <taxon>Strophariaceae</taxon>
        <taxon>Psilocybe</taxon>
    </lineage>
</organism>
<feature type="active site" evidence="5">
    <location>
        <position position="247"/>
    </location>
</feature>
<feature type="transmembrane region" description="Helical" evidence="9">
    <location>
        <begin position="409"/>
        <end position="426"/>
    </location>
</feature>
<dbReference type="InterPro" id="IPR004808">
    <property type="entry name" value="AP_endonuc_1"/>
</dbReference>